<dbReference type="CDD" id="cd02955">
    <property type="entry name" value="SSP411"/>
    <property type="match status" value="1"/>
</dbReference>
<dbReference type="AlphaFoldDB" id="A0A7J4ZUU3"/>
<dbReference type="InterPro" id="IPR004879">
    <property type="entry name" value="Ssp411-like_TRX"/>
</dbReference>
<comment type="caution">
    <text evidence="2">The sequence shown here is derived from an EMBL/GenBank/DDBJ whole genome shotgun (WGS) entry which is preliminary data.</text>
</comment>
<dbReference type="RefSeq" id="WP_151127440.1">
    <property type="nucleotide sequence ID" value="NZ_VZQZ01000002.1"/>
</dbReference>
<dbReference type="InterPro" id="IPR008928">
    <property type="entry name" value="6-hairpin_glycosidase_sf"/>
</dbReference>
<dbReference type="PANTHER" id="PTHR42899">
    <property type="entry name" value="SPERMATOGENESIS-ASSOCIATED PROTEIN 20"/>
    <property type="match status" value="1"/>
</dbReference>
<evidence type="ECO:0000313" key="2">
    <source>
        <dbReference type="EMBL" id="KAB0666699.1"/>
    </source>
</evidence>
<dbReference type="GO" id="GO:0005975">
    <property type="term" value="P:carbohydrate metabolic process"/>
    <property type="evidence" value="ECO:0007669"/>
    <property type="project" value="InterPro"/>
</dbReference>
<evidence type="ECO:0000259" key="1">
    <source>
        <dbReference type="Pfam" id="PF03190"/>
    </source>
</evidence>
<dbReference type="Proteomes" id="UP000420562">
    <property type="component" value="Unassembled WGS sequence"/>
</dbReference>
<proteinExistence type="predicted"/>
<dbReference type="SUPFAM" id="SSF52833">
    <property type="entry name" value="Thioredoxin-like"/>
    <property type="match status" value="1"/>
</dbReference>
<dbReference type="EMBL" id="VZQZ01000002">
    <property type="protein sequence ID" value="KAB0666699.1"/>
    <property type="molecule type" value="Genomic_DNA"/>
</dbReference>
<sequence length="705" mass="78728">MANTRLDTSAYIARLRALDKGALPPNGGQGFNRLIFARSPYLLQHAENPVAWYEWGDAAFEKARDENRPVLLSIGYATCHWCHVMAHESFEDEQVAALLNNHFVCIKVDREERPDIDDFYMTVSQVLTGSGGWPLNIFMTPDKRPFMAVTYLPRQGREGQNGMMELLPNIAALWRQRPDLIEKNCRGIMDAMDNLSSKIDHTVSVDLQQLADTSFNQLRNIYDPVHGGFGTVPKFPMPMNLSWLIGQGATGNHDALGMALHTLERMRRGGIWDHMGSGLHRYAVDRKWLVPHFEKMLYDQAMVGLAALEANQVTGDDFYLRMAENIFSFVARELTSPEGGFYAALDADSEGVEGKCYVWDKEEIEECLGDEAPLFCRFYGVTDGGNFEGHTILNTPLGLDEFCTEAKLDPAATGPRLERCRLLLLEKRERRIGPFRDEKIITAWNGLMIAALARGGAVAGDLSLLEVASRAASFLLERLRRSDGRLLRSFLGEAADIPGFLEDYAFLAFGLLELFEATLDTAWLEWAVKLADQTLEIFLDPGSGRFLKTGRDAEAMPLAASLEHDGVVPSAFSLTAQTFIRLARAAARPDLLDHARRLLESYAADVQRQPTIHLGSLHAMALLENEPFEARFSGQREHPAMLELLHSLKSHYCPNLALTFEANDDSPALAICALGTCYPTVRNVSELEPIMDRVAPRFRPSQMMG</sequence>
<dbReference type="Gene3D" id="1.50.10.10">
    <property type="match status" value="2"/>
</dbReference>
<dbReference type="InterPro" id="IPR012341">
    <property type="entry name" value="6hp_glycosidase-like_sf"/>
</dbReference>
<dbReference type="Pfam" id="PF03190">
    <property type="entry name" value="Thioredox_DsbH"/>
    <property type="match status" value="1"/>
</dbReference>
<reference evidence="2 3" key="1">
    <citation type="submission" date="2019-09" db="EMBL/GenBank/DDBJ databases">
        <title>Geobacter sp. Red96, a novel strain isolated from paddy soil.</title>
        <authorList>
            <person name="Xu Z."/>
            <person name="Masuda Y."/>
            <person name="Itoh H."/>
            <person name="Senoo K."/>
        </authorList>
    </citation>
    <scope>NUCLEOTIDE SEQUENCE [LARGE SCALE GENOMIC DNA]</scope>
    <source>
        <strain evidence="2 3">Red96</strain>
    </source>
</reference>
<protein>
    <submittedName>
        <fullName evidence="2">Thioredoxin domain-containing protein</fullName>
    </submittedName>
</protein>
<organism evidence="2 3">
    <name type="scientific">Oryzomonas japonica</name>
    <dbReference type="NCBI Taxonomy" id="2603858"/>
    <lineage>
        <taxon>Bacteria</taxon>
        <taxon>Pseudomonadati</taxon>
        <taxon>Thermodesulfobacteriota</taxon>
        <taxon>Desulfuromonadia</taxon>
        <taxon>Geobacterales</taxon>
        <taxon>Geobacteraceae</taxon>
        <taxon>Oryzomonas</taxon>
    </lineage>
</organism>
<dbReference type="SUPFAM" id="SSF48208">
    <property type="entry name" value="Six-hairpin glycosidases"/>
    <property type="match status" value="1"/>
</dbReference>
<name>A0A7J4ZUU3_9BACT</name>
<accession>A0A7J4ZUU3</accession>
<gene>
    <name evidence="2" type="ORF">F6V25_04580</name>
</gene>
<dbReference type="InterPro" id="IPR024705">
    <property type="entry name" value="Ssp411"/>
</dbReference>
<dbReference type="Gene3D" id="3.40.30.10">
    <property type="entry name" value="Glutaredoxin"/>
    <property type="match status" value="1"/>
</dbReference>
<feature type="domain" description="Spermatogenesis-associated protein 20-like TRX" evidence="1">
    <location>
        <begin position="32"/>
        <end position="192"/>
    </location>
</feature>
<dbReference type="InterPro" id="IPR036249">
    <property type="entry name" value="Thioredoxin-like_sf"/>
</dbReference>
<keyword evidence="3" id="KW-1185">Reference proteome</keyword>
<evidence type="ECO:0000313" key="3">
    <source>
        <dbReference type="Proteomes" id="UP000420562"/>
    </source>
</evidence>
<dbReference type="PIRSF" id="PIRSF006402">
    <property type="entry name" value="UCP006402_thioredoxin"/>
    <property type="match status" value="1"/>
</dbReference>
<dbReference type="PANTHER" id="PTHR42899:SF1">
    <property type="entry name" value="SPERMATOGENESIS-ASSOCIATED PROTEIN 20"/>
    <property type="match status" value="1"/>
</dbReference>